<keyword evidence="2" id="KW-1185">Reference proteome</keyword>
<dbReference type="EMBL" id="KQ988468">
    <property type="protein sequence ID" value="KZV55677.1"/>
    <property type="molecule type" value="Genomic_DNA"/>
</dbReference>
<dbReference type="AlphaFoldDB" id="A0A2Z7DF30"/>
<accession>A0A2Z7DF30</accession>
<sequence length="51" mass="5872">MTHPINLKQMDKIGSSNKGFASPPVATSHKKIYLYRYKQHTCTSFKFLQAK</sequence>
<name>A0A2Z7DF30_9LAMI</name>
<protein>
    <submittedName>
        <fullName evidence="1">Uncharacterized protein</fullName>
    </submittedName>
</protein>
<evidence type="ECO:0000313" key="1">
    <source>
        <dbReference type="EMBL" id="KZV55677.1"/>
    </source>
</evidence>
<dbReference type="Proteomes" id="UP000250235">
    <property type="component" value="Unassembled WGS sequence"/>
</dbReference>
<evidence type="ECO:0000313" key="2">
    <source>
        <dbReference type="Proteomes" id="UP000250235"/>
    </source>
</evidence>
<gene>
    <name evidence="1" type="ORF">F511_24354</name>
</gene>
<organism evidence="1 2">
    <name type="scientific">Dorcoceras hygrometricum</name>
    <dbReference type="NCBI Taxonomy" id="472368"/>
    <lineage>
        <taxon>Eukaryota</taxon>
        <taxon>Viridiplantae</taxon>
        <taxon>Streptophyta</taxon>
        <taxon>Embryophyta</taxon>
        <taxon>Tracheophyta</taxon>
        <taxon>Spermatophyta</taxon>
        <taxon>Magnoliopsida</taxon>
        <taxon>eudicotyledons</taxon>
        <taxon>Gunneridae</taxon>
        <taxon>Pentapetalae</taxon>
        <taxon>asterids</taxon>
        <taxon>lamiids</taxon>
        <taxon>Lamiales</taxon>
        <taxon>Gesneriaceae</taxon>
        <taxon>Didymocarpoideae</taxon>
        <taxon>Trichosporeae</taxon>
        <taxon>Loxocarpinae</taxon>
        <taxon>Dorcoceras</taxon>
    </lineage>
</organism>
<proteinExistence type="predicted"/>
<reference evidence="1 2" key="1">
    <citation type="journal article" date="2015" name="Proc. Natl. Acad. Sci. U.S.A.">
        <title>The resurrection genome of Boea hygrometrica: A blueprint for survival of dehydration.</title>
        <authorList>
            <person name="Xiao L."/>
            <person name="Yang G."/>
            <person name="Zhang L."/>
            <person name="Yang X."/>
            <person name="Zhao S."/>
            <person name="Ji Z."/>
            <person name="Zhou Q."/>
            <person name="Hu M."/>
            <person name="Wang Y."/>
            <person name="Chen M."/>
            <person name="Xu Y."/>
            <person name="Jin H."/>
            <person name="Xiao X."/>
            <person name="Hu G."/>
            <person name="Bao F."/>
            <person name="Hu Y."/>
            <person name="Wan P."/>
            <person name="Li L."/>
            <person name="Deng X."/>
            <person name="Kuang T."/>
            <person name="Xiang C."/>
            <person name="Zhu J.K."/>
            <person name="Oliver M.J."/>
            <person name="He Y."/>
        </authorList>
    </citation>
    <scope>NUCLEOTIDE SEQUENCE [LARGE SCALE GENOMIC DNA]</scope>
    <source>
        <strain evidence="2">cv. XS01</strain>
    </source>
</reference>